<reference evidence="2" key="1">
    <citation type="submission" date="2021-03" db="EMBL/GenBank/DDBJ databases">
        <authorList>
            <person name="Wang G."/>
        </authorList>
    </citation>
    <scope>NUCLEOTIDE SEQUENCE</scope>
    <source>
        <strain evidence="2">KCTC 12899</strain>
    </source>
</reference>
<dbReference type="EMBL" id="JAFREP010000014">
    <property type="protein sequence ID" value="MBO1319924.1"/>
    <property type="molecule type" value="Genomic_DNA"/>
</dbReference>
<dbReference type="AlphaFoldDB" id="A0A8J7QA94"/>
<dbReference type="SMART" id="SM00382">
    <property type="entry name" value="AAA"/>
    <property type="match status" value="1"/>
</dbReference>
<dbReference type="PANTHER" id="PTHR32204">
    <property type="entry name" value="ATPASE RAVA"/>
    <property type="match status" value="1"/>
</dbReference>
<dbReference type="InterPro" id="IPR003593">
    <property type="entry name" value="AAA+_ATPase"/>
</dbReference>
<evidence type="ECO:0000259" key="1">
    <source>
        <dbReference type="SMART" id="SM00382"/>
    </source>
</evidence>
<proteinExistence type="predicted"/>
<dbReference type="InterPro" id="IPR050513">
    <property type="entry name" value="RavA_ATPases"/>
</dbReference>
<evidence type="ECO:0000313" key="2">
    <source>
        <dbReference type="EMBL" id="MBO1319924.1"/>
    </source>
</evidence>
<dbReference type="RefSeq" id="WP_207859875.1">
    <property type="nucleotide sequence ID" value="NZ_JAFREP010000014.1"/>
</dbReference>
<sequence>MFNPQVLAALRRAGHAPLTRLAQMEEQLRGRFAFADEAIQALVLALASGEPLLLIGPPGTGKSRLIRAACGMMGLIGDEDGQDHPDYFEYLLTPFTEPGELFGFYDIPRAMQGDLARLDSGMMQKARVVYLDEVFNGSSAILNSILAFLNERVFHDRGLRVPVRLEALLAATNIIPTTSELRAVFDRFTLRCHIDNTAARPELLGELLQKGWRETYGSEAWVAADGDLLDQLARFRDLLREQTALGRLQPAGDHPLQRKLAQIIHLARQYELSQMSNRRVIKLIHVMVVHRIYRAVRDGEEDQTALDLGGPELQLINRFFLDEQDEELAFKLERLAQVS</sequence>
<comment type="caution">
    <text evidence="2">The sequence shown here is derived from an EMBL/GenBank/DDBJ whole genome shotgun (WGS) entry which is preliminary data.</text>
</comment>
<dbReference type="PANTHER" id="PTHR32204:SF0">
    <property type="entry name" value="ATPASE RAVA"/>
    <property type="match status" value="1"/>
</dbReference>
<name>A0A8J7QA94_9BACT</name>
<keyword evidence="3" id="KW-1185">Reference proteome</keyword>
<dbReference type="SUPFAM" id="SSF52540">
    <property type="entry name" value="P-loop containing nucleoside triphosphate hydrolases"/>
    <property type="match status" value="1"/>
</dbReference>
<gene>
    <name evidence="2" type="ORF">J3U88_15715</name>
</gene>
<organism evidence="2 3">
    <name type="scientific">Acanthopleuribacter pedis</name>
    <dbReference type="NCBI Taxonomy" id="442870"/>
    <lineage>
        <taxon>Bacteria</taxon>
        <taxon>Pseudomonadati</taxon>
        <taxon>Acidobacteriota</taxon>
        <taxon>Holophagae</taxon>
        <taxon>Acanthopleuribacterales</taxon>
        <taxon>Acanthopleuribacteraceae</taxon>
        <taxon>Acanthopleuribacter</taxon>
    </lineage>
</organism>
<evidence type="ECO:0000313" key="3">
    <source>
        <dbReference type="Proteomes" id="UP000664417"/>
    </source>
</evidence>
<dbReference type="InterPro" id="IPR045427">
    <property type="entry name" value="MoxR"/>
</dbReference>
<dbReference type="Proteomes" id="UP000664417">
    <property type="component" value="Unassembled WGS sequence"/>
</dbReference>
<dbReference type="Gene3D" id="3.40.50.300">
    <property type="entry name" value="P-loop containing nucleotide triphosphate hydrolases"/>
    <property type="match status" value="1"/>
</dbReference>
<dbReference type="InterPro" id="IPR027417">
    <property type="entry name" value="P-loop_NTPase"/>
</dbReference>
<feature type="domain" description="AAA+ ATPase" evidence="1">
    <location>
        <begin position="48"/>
        <end position="200"/>
    </location>
</feature>
<dbReference type="Pfam" id="PF20030">
    <property type="entry name" value="bpMoxR"/>
    <property type="match status" value="1"/>
</dbReference>
<accession>A0A8J7QA94</accession>
<protein>
    <submittedName>
        <fullName evidence="2">AAA family ATPase</fullName>
    </submittedName>
</protein>